<evidence type="ECO:0000256" key="1">
    <source>
        <dbReference type="SAM" id="Phobius"/>
    </source>
</evidence>
<gene>
    <name evidence="2" type="ORF">NP064_00845</name>
</gene>
<reference evidence="2 3" key="1">
    <citation type="submission" date="2022-07" db="EMBL/GenBank/DDBJ databases">
        <title>Novel species in genus cellulomonas.</title>
        <authorList>
            <person name="Ye L."/>
        </authorList>
    </citation>
    <scope>NUCLEOTIDE SEQUENCE [LARGE SCALE GENOMIC DNA]</scope>
    <source>
        <strain evidence="3">zg-Y338</strain>
    </source>
</reference>
<accession>A0ABY5KZC1</accession>
<keyword evidence="3" id="KW-1185">Reference proteome</keyword>
<dbReference type="Proteomes" id="UP001316189">
    <property type="component" value="Chromosome"/>
</dbReference>
<protein>
    <submittedName>
        <fullName evidence="2">Uncharacterized protein</fullName>
    </submittedName>
</protein>
<keyword evidence="1" id="KW-0812">Transmembrane</keyword>
<evidence type="ECO:0000313" key="3">
    <source>
        <dbReference type="Proteomes" id="UP001316189"/>
    </source>
</evidence>
<keyword evidence="1" id="KW-1133">Transmembrane helix</keyword>
<name>A0ABY5KZC1_9CELL</name>
<feature type="transmembrane region" description="Helical" evidence="1">
    <location>
        <begin position="44"/>
        <end position="63"/>
    </location>
</feature>
<dbReference type="EMBL" id="CP101988">
    <property type="protein sequence ID" value="UUI75509.1"/>
    <property type="molecule type" value="Genomic_DNA"/>
</dbReference>
<dbReference type="RefSeq" id="WP_227568397.1">
    <property type="nucleotide sequence ID" value="NZ_CP101988.1"/>
</dbReference>
<feature type="transmembrane region" description="Helical" evidence="1">
    <location>
        <begin position="21"/>
        <end position="38"/>
    </location>
</feature>
<sequence>MRPKGGSGEPGPTTAPRRARVVVPLILLALVAVALSRTDAMAHLAAVLWIASGVLMLIGAVVATRGTSLRR</sequence>
<keyword evidence="1" id="KW-0472">Membrane</keyword>
<evidence type="ECO:0000313" key="2">
    <source>
        <dbReference type="EMBL" id="UUI75509.1"/>
    </source>
</evidence>
<proteinExistence type="predicted"/>
<organism evidence="2 3">
    <name type="scientific">Cellulomonas chengniuliangii</name>
    <dbReference type="NCBI Taxonomy" id="2968084"/>
    <lineage>
        <taxon>Bacteria</taxon>
        <taxon>Bacillati</taxon>
        <taxon>Actinomycetota</taxon>
        <taxon>Actinomycetes</taxon>
        <taxon>Micrococcales</taxon>
        <taxon>Cellulomonadaceae</taxon>
        <taxon>Cellulomonas</taxon>
    </lineage>
</organism>